<protein>
    <submittedName>
        <fullName evidence="3">DUF1206 domain-containing protein</fullName>
    </submittedName>
</protein>
<dbReference type="Proteomes" id="UP001352263">
    <property type="component" value="Unassembled WGS sequence"/>
</dbReference>
<feature type="transmembrane region" description="Helical" evidence="1">
    <location>
        <begin position="181"/>
        <end position="211"/>
    </location>
</feature>
<dbReference type="EMBL" id="JAWIIV010000025">
    <property type="protein sequence ID" value="MEC4722064.1"/>
    <property type="molecule type" value="Genomic_DNA"/>
</dbReference>
<reference evidence="3 4" key="1">
    <citation type="submission" date="2023-10" db="EMBL/GenBank/DDBJ databases">
        <title>Noviherbaspirillum sp. CPCC 100848 genome assembly.</title>
        <authorList>
            <person name="Li X.Y."/>
            <person name="Fang X.M."/>
        </authorList>
    </citation>
    <scope>NUCLEOTIDE SEQUENCE [LARGE SCALE GENOMIC DNA]</scope>
    <source>
        <strain evidence="3 4">CPCC 100848</strain>
    </source>
</reference>
<keyword evidence="1" id="KW-0812">Transmembrane</keyword>
<feature type="transmembrane region" description="Helical" evidence="1">
    <location>
        <begin position="20"/>
        <end position="38"/>
    </location>
</feature>
<keyword evidence="1" id="KW-1133">Transmembrane helix</keyword>
<evidence type="ECO:0000313" key="4">
    <source>
        <dbReference type="Proteomes" id="UP001352263"/>
    </source>
</evidence>
<feature type="transmembrane region" description="Helical" evidence="1">
    <location>
        <begin position="231"/>
        <end position="252"/>
    </location>
</feature>
<feature type="domain" description="DUF1206" evidence="2">
    <location>
        <begin position="188"/>
        <end position="257"/>
    </location>
</feature>
<dbReference type="Pfam" id="PF06724">
    <property type="entry name" value="DUF1206"/>
    <property type="match status" value="3"/>
</dbReference>
<accession>A0ABU6JEH9</accession>
<keyword evidence="4" id="KW-1185">Reference proteome</keyword>
<feature type="transmembrane region" description="Helical" evidence="1">
    <location>
        <begin position="58"/>
        <end position="80"/>
    </location>
</feature>
<sequence>MNKRALDQQLKRWARLGYSARGVIYLVIGGLALLTAFGERGGKTTDSKGAILKIMEQPFGSVMIFLLIVGLLGYSTWRLIQCIKDPDGHGSTGKGLAVRFGLFVSAVTHLLLAFWAGRLLMGAGGGSPQGGGTSFLTTNLGQIALGIAGAAVIVTGFAHIYKGITAGFEKYMSIPADKRNWARAVCQFGLIARGVVWLIVGWLLIQAAWMAKGGEIDGTSEALQALRDHAYGPWLLGIVAAGLFAFGIYCIMEAVYRRINTSIVDQR</sequence>
<keyword evidence="1" id="KW-0472">Membrane</keyword>
<feature type="transmembrane region" description="Helical" evidence="1">
    <location>
        <begin position="140"/>
        <end position="161"/>
    </location>
</feature>
<feature type="domain" description="DUF1206" evidence="2">
    <location>
        <begin position="100"/>
        <end position="165"/>
    </location>
</feature>
<feature type="transmembrane region" description="Helical" evidence="1">
    <location>
        <begin position="100"/>
        <end position="120"/>
    </location>
</feature>
<dbReference type="InterPro" id="IPR009597">
    <property type="entry name" value="DUF1206"/>
</dbReference>
<evidence type="ECO:0000259" key="2">
    <source>
        <dbReference type="Pfam" id="PF06724"/>
    </source>
</evidence>
<gene>
    <name evidence="3" type="ORF">RY831_23120</name>
</gene>
<comment type="caution">
    <text evidence="3">The sequence shown here is derived from an EMBL/GenBank/DDBJ whole genome shotgun (WGS) entry which is preliminary data.</text>
</comment>
<evidence type="ECO:0000313" key="3">
    <source>
        <dbReference type="EMBL" id="MEC4722064.1"/>
    </source>
</evidence>
<dbReference type="RefSeq" id="WP_326508744.1">
    <property type="nucleotide sequence ID" value="NZ_JAWIIV010000025.1"/>
</dbReference>
<proteinExistence type="predicted"/>
<organism evidence="3 4">
    <name type="scientific">Noviherbaspirillum album</name>
    <dbReference type="NCBI Taxonomy" id="3080276"/>
    <lineage>
        <taxon>Bacteria</taxon>
        <taxon>Pseudomonadati</taxon>
        <taxon>Pseudomonadota</taxon>
        <taxon>Betaproteobacteria</taxon>
        <taxon>Burkholderiales</taxon>
        <taxon>Oxalobacteraceae</taxon>
        <taxon>Noviherbaspirillum</taxon>
    </lineage>
</organism>
<feature type="domain" description="DUF1206" evidence="2">
    <location>
        <begin position="16"/>
        <end position="83"/>
    </location>
</feature>
<evidence type="ECO:0000256" key="1">
    <source>
        <dbReference type="SAM" id="Phobius"/>
    </source>
</evidence>
<name>A0ABU6JEH9_9BURK</name>